<comment type="caution">
    <text evidence="2">The sequence shown here is derived from an EMBL/GenBank/DDBJ whole genome shotgun (WGS) entry which is preliminary data.</text>
</comment>
<feature type="region of interest" description="Disordered" evidence="1">
    <location>
        <begin position="17"/>
        <end position="56"/>
    </location>
</feature>
<dbReference type="EMBL" id="BARV01016325">
    <property type="protein sequence ID" value="GAI25640.1"/>
    <property type="molecule type" value="Genomic_DNA"/>
</dbReference>
<evidence type="ECO:0000313" key="2">
    <source>
        <dbReference type="EMBL" id="GAI25640.1"/>
    </source>
</evidence>
<sequence length="179" mass="19128">MPGVKGGFFSIGATGSIGKGKKSKMGKAVPAAPPPPPQEITIGGDPDDHPMDWGGGSTLITDGPADGTGKITKVAFYAKSTTYNPYFGIFYRTGPNLYTCRDWVQIMGTYFRKEVHDVDVDLDVVEGDYLGMYWRYNEGEVGKASAPPQWYKSGNQMGCVDAEFSPPWPGTGISLAGSG</sequence>
<accession>X1NFR1</accession>
<reference evidence="2" key="1">
    <citation type="journal article" date="2014" name="Front. Microbiol.">
        <title>High frequency of phylogenetically diverse reductive dehalogenase-homologous genes in deep subseafloor sedimentary metagenomes.</title>
        <authorList>
            <person name="Kawai M."/>
            <person name="Futagami T."/>
            <person name="Toyoda A."/>
            <person name="Takaki Y."/>
            <person name="Nishi S."/>
            <person name="Hori S."/>
            <person name="Arai W."/>
            <person name="Tsubouchi T."/>
            <person name="Morono Y."/>
            <person name="Uchiyama I."/>
            <person name="Ito T."/>
            <person name="Fujiyama A."/>
            <person name="Inagaki F."/>
            <person name="Takami H."/>
        </authorList>
    </citation>
    <scope>NUCLEOTIDE SEQUENCE</scope>
    <source>
        <strain evidence="2">Expedition CK06-06</strain>
    </source>
</reference>
<dbReference type="AlphaFoldDB" id="X1NFR1"/>
<feature type="non-terminal residue" evidence="2">
    <location>
        <position position="179"/>
    </location>
</feature>
<gene>
    <name evidence="2" type="ORF">S06H3_28032</name>
</gene>
<evidence type="ECO:0000256" key="1">
    <source>
        <dbReference type="SAM" id="MobiDB-lite"/>
    </source>
</evidence>
<name>X1NFR1_9ZZZZ</name>
<proteinExistence type="predicted"/>
<protein>
    <submittedName>
        <fullName evidence="2">Uncharacterized protein</fullName>
    </submittedName>
</protein>
<organism evidence="2">
    <name type="scientific">marine sediment metagenome</name>
    <dbReference type="NCBI Taxonomy" id="412755"/>
    <lineage>
        <taxon>unclassified sequences</taxon>
        <taxon>metagenomes</taxon>
        <taxon>ecological metagenomes</taxon>
    </lineage>
</organism>